<accession>A0AAV7W5Z2</accession>
<dbReference type="Proteomes" id="UP001066276">
    <property type="component" value="Chromosome 1_2"/>
</dbReference>
<protein>
    <submittedName>
        <fullName evidence="2">Uncharacterized protein</fullName>
    </submittedName>
</protein>
<feature type="region of interest" description="Disordered" evidence="1">
    <location>
        <begin position="1"/>
        <end position="48"/>
    </location>
</feature>
<evidence type="ECO:0000313" key="3">
    <source>
        <dbReference type="Proteomes" id="UP001066276"/>
    </source>
</evidence>
<proteinExistence type="predicted"/>
<sequence>MGDLSGEVEHAAKGCVLSPSQPVPGPHKRKSPKPEEPASQEITAKPRVEPPIVHSRLARKEAAALDAATPLWGTAQETRAHLCGIYEAQSTKQARAREVAAVPPSLKVKQTMIVNK</sequence>
<dbReference type="AlphaFoldDB" id="A0AAV7W5Z2"/>
<organism evidence="2 3">
    <name type="scientific">Pleurodeles waltl</name>
    <name type="common">Iberian ribbed newt</name>
    <dbReference type="NCBI Taxonomy" id="8319"/>
    <lineage>
        <taxon>Eukaryota</taxon>
        <taxon>Metazoa</taxon>
        <taxon>Chordata</taxon>
        <taxon>Craniata</taxon>
        <taxon>Vertebrata</taxon>
        <taxon>Euteleostomi</taxon>
        <taxon>Amphibia</taxon>
        <taxon>Batrachia</taxon>
        <taxon>Caudata</taxon>
        <taxon>Salamandroidea</taxon>
        <taxon>Salamandridae</taxon>
        <taxon>Pleurodelinae</taxon>
        <taxon>Pleurodeles</taxon>
    </lineage>
</organism>
<reference evidence="2" key="1">
    <citation type="journal article" date="2022" name="bioRxiv">
        <title>Sequencing and chromosome-scale assembly of the giantPleurodeles waltlgenome.</title>
        <authorList>
            <person name="Brown T."/>
            <person name="Elewa A."/>
            <person name="Iarovenko S."/>
            <person name="Subramanian E."/>
            <person name="Araus A.J."/>
            <person name="Petzold A."/>
            <person name="Susuki M."/>
            <person name="Suzuki K.-i.T."/>
            <person name="Hayashi T."/>
            <person name="Toyoda A."/>
            <person name="Oliveira C."/>
            <person name="Osipova E."/>
            <person name="Leigh N.D."/>
            <person name="Simon A."/>
            <person name="Yun M.H."/>
        </authorList>
    </citation>
    <scope>NUCLEOTIDE SEQUENCE</scope>
    <source>
        <strain evidence="2">20211129_DDA</strain>
        <tissue evidence="2">Liver</tissue>
    </source>
</reference>
<name>A0AAV7W5Z2_PLEWA</name>
<keyword evidence="3" id="KW-1185">Reference proteome</keyword>
<evidence type="ECO:0000256" key="1">
    <source>
        <dbReference type="SAM" id="MobiDB-lite"/>
    </source>
</evidence>
<dbReference type="EMBL" id="JANPWB010000002">
    <property type="protein sequence ID" value="KAJ1209317.1"/>
    <property type="molecule type" value="Genomic_DNA"/>
</dbReference>
<comment type="caution">
    <text evidence="2">The sequence shown here is derived from an EMBL/GenBank/DDBJ whole genome shotgun (WGS) entry which is preliminary data.</text>
</comment>
<evidence type="ECO:0000313" key="2">
    <source>
        <dbReference type="EMBL" id="KAJ1209317.1"/>
    </source>
</evidence>
<gene>
    <name evidence="2" type="ORF">NDU88_004695</name>
</gene>